<sequence>MSCIEASCPYRGLVAEYDRMALGLAAEVYTGQQGHEATWPRALKNWAVVREELEKEGSVFVTRISPFQRHLAMLLREWWYSRIEANNDTMTMLKNFMENNIDQPIPLSIQTTMTTYAIKLCNLFVSEFVDLQGVTFRRRVTQDEAGWIGACRRAATLTASHMKRELDRQENGATITIQTHLPNRPSSVRLQNAVLEPCPWLPDHAKHSLPYFLWDIEGKRTLRFHEQEQRPDYAIVSHTWGRWRVDGDGVRIEGVPWLVPCNTRFDVERLPDELLNNIAVFGGLKHIWFDLLCIPQDRSELAQVEISRQAAIFGNAKLAICWMSSIGHLEGLRWAITWLAVTYAHLESGGTSDERMDSVMNVVDHITRSFPGLGVPESLPMEVRFKGLVPGPASVDKAWFSSLWTLQEAVLRPDMVMCDRQWRVMRLVDQHCEPIPVDYMMALVKWYSLKLKEDAAQENRLSRNAPMDPLPVVELASLLNMSGLAGLMLAPTALAVLAAADRRQCSGQRAEAIMSVVGASLWYRQESECENQKIVLGRYPVQFLRETREREGASFFASQYGNYCCFWDVFMLDSHEDHVCFPRWPFKCQDCQQALHPVFGELPTRIAGTMLPFDPLRYNSKINYLVPRGIGHSTVDTWRIADDGRVIMPQVAVIASTNPAFNPASSARRPITARWYVWGPEFLEVSVASAPSGNMCGTRNTNLEQYLSQALSTEPARETHVVLILAGQTVVQGVILVQLNPSEKPVRTFAKVGDAKLESGNFGITMNPGNAVDWEIL</sequence>
<proteinExistence type="predicted"/>
<protein>
    <recommendedName>
        <fullName evidence="1">Heterokaryon incompatibility domain-containing protein</fullName>
    </recommendedName>
</protein>
<accession>A0A194V6V6</accession>
<organism evidence="2 3">
    <name type="scientific">Cytospora mali</name>
    <name type="common">Apple Valsa canker fungus</name>
    <name type="synonym">Valsa mali</name>
    <dbReference type="NCBI Taxonomy" id="578113"/>
    <lineage>
        <taxon>Eukaryota</taxon>
        <taxon>Fungi</taxon>
        <taxon>Dikarya</taxon>
        <taxon>Ascomycota</taxon>
        <taxon>Pezizomycotina</taxon>
        <taxon>Sordariomycetes</taxon>
        <taxon>Sordariomycetidae</taxon>
        <taxon>Diaporthales</taxon>
        <taxon>Cytosporaceae</taxon>
        <taxon>Cytospora</taxon>
    </lineage>
</organism>
<evidence type="ECO:0000259" key="1">
    <source>
        <dbReference type="Pfam" id="PF06985"/>
    </source>
</evidence>
<reference evidence="3" key="1">
    <citation type="submission" date="2014-12" db="EMBL/GenBank/DDBJ databases">
        <title>Genome Sequence of Valsa Canker Pathogens Uncovers a Specific Adaption of Colonization on Woody Bark.</title>
        <authorList>
            <person name="Yin Z."/>
            <person name="Liu H."/>
            <person name="Gao X."/>
            <person name="Li Z."/>
            <person name="Song N."/>
            <person name="Ke X."/>
            <person name="Dai Q."/>
            <person name="Wu Y."/>
            <person name="Sun Y."/>
            <person name="Xu J.-R."/>
            <person name="Kang Z.K."/>
            <person name="Wang L."/>
            <person name="Huang L."/>
        </authorList>
    </citation>
    <scope>NUCLEOTIDE SEQUENCE [LARGE SCALE GENOMIC DNA]</scope>
    <source>
        <strain evidence="3">SXYL134</strain>
    </source>
</reference>
<dbReference type="AlphaFoldDB" id="A0A194V6V6"/>
<dbReference type="PANTHER" id="PTHR24148">
    <property type="entry name" value="ANKYRIN REPEAT DOMAIN-CONTAINING PROTEIN 39 HOMOLOG-RELATED"/>
    <property type="match status" value="1"/>
</dbReference>
<dbReference type="Pfam" id="PF06985">
    <property type="entry name" value="HET"/>
    <property type="match status" value="1"/>
</dbReference>
<feature type="domain" description="Heterokaryon incompatibility" evidence="1">
    <location>
        <begin position="233"/>
        <end position="408"/>
    </location>
</feature>
<dbReference type="InterPro" id="IPR010730">
    <property type="entry name" value="HET"/>
</dbReference>
<dbReference type="EMBL" id="KN714734">
    <property type="protein sequence ID" value="KUI59638.1"/>
    <property type="molecule type" value="Genomic_DNA"/>
</dbReference>
<dbReference type="InterPro" id="IPR052895">
    <property type="entry name" value="HetReg/Transcr_Mod"/>
</dbReference>
<keyword evidence="3" id="KW-1185">Reference proteome</keyword>
<dbReference type="STRING" id="694573.A0A194V6V6"/>
<evidence type="ECO:0000313" key="3">
    <source>
        <dbReference type="Proteomes" id="UP000078576"/>
    </source>
</evidence>
<evidence type="ECO:0000313" key="2">
    <source>
        <dbReference type="EMBL" id="KUI59638.1"/>
    </source>
</evidence>
<dbReference type="PANTHER" id="PTHR24148:SF64">
    <property type="entry name" value="HETEROKARYON INCOMPATIBILITY DOMAIN-CONTAINING PROTEIN"/>
    <property type="match status" value="1"/>
</dbReference>
<dbReference type="Proteomes" id="UP000078576">
    <property type="component" value="Unassembled WGS sequence"/>
</dbReference>
<dbReference type="OrthoDB" id="2157530at2759"/>
<gene>
    <name evidence="2" type="ORF">VP1G_06882</name>
</gene>
<name>A0A194V6V6_CYTMA</name>